<evidence type="ECO:0000313" key="4">
    <source>
        <dbReference type="Proteomes" id="UP001152797"/>
    </source>
</evidence>
<accession>A0A9P1GNK9</accession>
<dbReference type="EMBL" id="CAMXCT020006679">
    <property type="protein sequence ID" value="CAL1171537.1"/>
    <property type="molecule type" value="Genomic_DNA"/>
</dbReference>
<feature type="region of interest" description="Disordered" evidence="1">
    <location>
        <begin position="138"/>
        <end position="670"/>
    </location>
</feature>
<comment type="caution">
    <text evidence="2">The sequence shown here is derived from an EMBL/GenBank/DDBJ whole genome shotgun (WGS) entry which is preliminary data.</text>
</comment>
<name>A0A9P1GNK9_9DINO</name>
<feature type="compositionally biased region" description="Basic and acidic residues" evidence="1">
    <location>
        <begin position="757"/>
        <end position="770"/>
    </location>
</feature>
<sequence>MSELRFIPRNWLKDAEDTGSGWDIGFEDDELSAGASAAAAAAPLLSGAPALAEQQDGDVERIRNGIEKVEGWNVVAVLTDVVAMLTDIVAMLKNVVAVLKNVEAVLKNVMAALKNVMAVRRNVGLVLMLAHSRKPSEAGCGIWSQGFRPKPESPKEPVSPGRATRERPHTDRVITVDPRTPARPTSNTQEAGKTTTEQPSVEEVAVDPGSPTGPQSPAAGKTATEQPSVEEVAADPGSPTGPQSPAAGKTTTEQPSVEEVAVDPGSPTQPQSPAAGKTATEQPSVEVAAEPGSPTGPQSPAAGKTATEQPSVEEVAVDPGSPTGPQSPAAGKTATEQPSVEEVAADPGSPTGPQSPAAAKTTTEQSRIEEVPVDPGSPTGPQSPAAGKTTTDQPSVEEVAVDPGSPTQPQSPAAGKTATEQPSIEEVPVDPGSPTQPQSPAAGKTTAEKPSIEEVPVDPHSPTGPQSPAAGKTATEQPSVEVAADPGSPTGPQSPAAGKTATEQPSVEEVAADPWSPTGPQSPAAGKTATEQPSVEEVAVDPGSPTGPQSPAAGKTATEQPSVEEVAADPGSPTGPQSPAAAKTTTEQSRIEEVPVDPGSPTEPQSPAAGKTTTEQPTVEEVAVDPGSPTGPQSPETDQQPRNEGQEGDDLPVAVISPAVERSDIPVSAPSSSILAVLGPAEAAEAEAFHRRFHQLRQGSNLPKMAKKKSGKVYHTGVTDAIEPQPQDGGRTHEVMGVNTHVMAVQERPNSTGTPTDPRERRPSWAHDGPELQFDDQVAIHEPELPAITVHDTDARHEPDVADVAVAEGLTGKREREEDGPAESRKAPQPSAIHLPPISRAATAPGNLCDENEDLQSILESSNVKALKDRLRSEMTLHEQTRNHAKELEKRLQLATKPRSSQKPRFGITSTTPYDRRPREKSREKRSERSVVLPPLKPLKSAQSSRSPKRSADGALRNVHEMLKDENMSVLSRGGQSRTRLQAYGRLTRAGLSTWDVRLDEKISRFQDMRAFSDSMWNSFHELWLASSTQQNSLCTEGQLKVPRPRWEAETIPVRKRSVSCVGDESVAALLPQMKRMRLRPSIGQLRLQREAEDHLALPSQVRLSVEPELLRALVSIECAMDKDAVQFDISFPPQYPHRAPQIVQVSPAQEVAAWRYEGQLVLLPRLAEHGWSSAMGLADILRDLLEAFPGLSARGSPCEKATVSSNRFLAVPILNGTPQMEEDVEMS</sequence>
<feature type="compositionally biased region" description="Polar residues" evidence="1">
    <location>
        <begin position="898"/>
        <end position="913"/>
    </location>
</feature>
<dbReference type="SUPFAM" id="SSF54495">
    <property type="entry name" value="UBC-like"/>
    <property type="match status" value="1"/>
</dbReference>
<feature type="compositionally biased region" description="Basic and acidic residues" evidence="1">
    <location>
        <begin position="811"/>
        <end position="826"/>
    </location>
</feature>
<feature type="compositionally biased region" description="Basic and acidic residues" evidence="1">
    <location>
        <begin position="914"/>
        <end position="929"/>
    </location>
</feature>
<evidence type="ECO:0000313" key="3">
    <source>
        <dbReference type="EMBL" id="CAL1171537.1"/>
    </source>
</evidence>
<evidence type="ECO:0000313" key="2">
    <source>
        <dbReference type="EMBL" id="CAI4018162.1"/>
    </source>
</evidence>
<dbReference type="OrthoDB" id="10678102at2759"/>
<organism evidence="2">
    <name type="scientific">Cladocopium goreaui</name>
    <dbReference type="NCBI Taxonomy" id="2562237"/>
    <lineage>
        <taxon>Eukaryota</taxon>
        <taxon>Sar</taxon>
        <taxon>Alveolata</taxon>
        <taxon>Dinophyceae</taxon>
        <taxon>Suessiales</taxon>
        <taxon>Symbiodiniaceae</taxon>
        <taxon>Cladocopium</taxon>
    </lineage>
</organism>
<dbReference type="EMBL" id="CAMXCT010006679">
    <property type="protein sequence ID" value="CAI4018162.1"/>
    <property type="molecule type" value="Genomic_DNA"/>
</dbReference>
<feature type="region of interest" description="Disordered" evidence="1">
    <location>
        <begin position="807"/>
        <end position="849"/>
    </location>
</feature>
<feature type="compositionally biased region" description="Basic and acidic residues" evidence="1">
    <location>
        <begin position="163"/>
        <end position="174"/>
    </location>
</feature>
<keyword evidence="4" id="KW-1185">Reference proteome</keyword>
<protein>
    <submittedName>
        <fullName evidence="2">Uncharacterized protein</fullName>
    </submittedName>
</protein>
<dbReference type="Proteomes" id="UP001152797">
    <property type="component" value="Unassembled WGS sequence"/>
</dbReference>
<proteinExistence type="predicted"/>
<dbReference type="AlphaFoldDB" id="A0A9P1GNK9"/>
<dbReference type="EMBL" id="CAMXCT030006679">
    <property type="protein sequence ID" value="CAL4805474.1"/>
    <property type="molecule type" value="Genomic_DNA"/>
</dbReference>
<feature type="compositionally biased region" description="Polar residues" evidence="1">
    <location>
        <begin position="183"/>
        <end position="199"/>
    </location>
</feature>
<gene>
    <name evidence="2" type="ORF">C1SCF055_LOCUS42755</name>
</gene>
<feature type="region of interest" description="Disordered" evidence="1">
    <location>
        <begin position="893"/>
        <end position="953"/>
    </location>
</feature>
<evidence type="ECO:0000256" key="1">
    <source>
        <dbReference type="SAM" id="MobiDB-lite"/>
    </source>
</evidence>
<reference evidence="2" key="1">
    <citation type="submission" date="2022-10" db="EMBL/GenBank/DDBJ databases">
        <authorList>
            <person name="Chen Y."/>
            <person name="Dougan E. K."/>
            <person name="Chan C."/>
            <person name="Rhodes N."/>
            <person name="Thang M."/>
        </authorList>
    </citation>
    <scope>NUCLEOTIDE SEQUENCE</scope>
</reference>
<feature type="region of interest" description="Disordered" evidence="1">
    <location>
        <begin position="745"/>
        <end position="770"/>
    </location>
</feature>
<dbReference type="InterPro" id="IPR016135">
    <property type="entry name" value="UBQ-conjugating_enzyme/RWD"/>
</dbReference>
<reference evidence="3" key="2">
    <citation type="submission" date="2024-04" db="EMBL/GenBank/DDBJ databases">
        <authorList>
            <person name="Chen Y."/>
            <person name="Shah S."/>
            <person name="Dougan E. K."/>
            <person name="Thang M."/>
            <person name="Chan C."/>
        </authorList>
    </citation>
    <scope>NUCLEOTIDE SEQUENCE [LARGE SCALE GENOMIC DNA]</scope>
</reference>
<dbReference type="Gene3D" id="3.10.110.10">
    <property type="entry name" value="Ubiquitin Conjugating Enzyme"/>
    <property type="match status" value="1"/>
</dbReference>